<sequence length="357" mass="41305">MDSKHTLPDFLKNAEGEFPMLTPDYIYDYFEMLLRKEHYNTETYKLYRLTSKVLNVVEPASLEAKIIKTIALIYVIEQFEKLPPTYDTILNAFDFSYEIKNIRTALSNLIDNECIVYLKRSNGYLRIKESSGVDIQKEIEKQIERTKATLSVKDILNRASFDSYMYPTAYNDENEITRYFNFTFIDSEEFFATDNWSIKLESTTGEGVIYAIIPKNKAEIAELRKALLSGEHNNQRAVFVIPNSYTEIEKIAYEYDAVKLLKQTAVEDPLLADEYDIFIEDLEEVVSSFILSYTRPEIGGAEYYYESEKQTLKRKAQLSGLLSAICKKMFAFTPVINNEAINKNELPTVAINSRNKI</sequence>
<accession>A0A645DIX2</accession>
<dbReference type="AlphaFoldDB" id="A0A645DIX2"/>
<proteinExistence type="predicted"/>
<protein>
    <submittedName>
        <fullName evidence="1">Uncharacterized protein</fullName>
    </submittedName>
</protein>
<dbReference type="EMBL" id="VSSQ01036145">
    <property type="protein sequence ID" value="MPM88542.1"/>
    <property type="molecule type" value="Genomic_DNA"/>
</dbReference>
<reference evidence="1" key="1">
    <citation type="submission" date="2019-08" db="EMBL/GenBank/DDBJ databases">
        <authorList>
            <person name="Kucharzyk K."/>
            <person name="Murdoch R.W."/>
            <person name="Higgins S."/>
            <person name="Loffler F."/>
        </authorList>
    </citation>
    <scope>NUCLEOTIDE SEQUENCE</scope>
</reference>
<evidence type="ECO:0000313" key="1">
    <source>
        <dbReference type="EMBL" id="MPM88542.1"/>
    </source>
</evidence>
<gene>
    <name evidence="1" type="ORF">SDC9_135646</name>
</gene>
<comment type="caution">
    <text evidence="1">The sequence shown here is derived from an EMBL/GenBank/DDBJ whole genome shotgun (WGS) entry which is preliminary data.</text>
</comment>
<name>A0A645DIX2_9ZZZZ</name>
<organism evidence="1">
    <name type="scientific">bioreactor metagenome</name>
    <dbReference type="NCBI Taxonomy" id="1076179"/>
    <lineage>
        <taxon>unclassified sequences</taxon>
        <taxon>metagenomes</taxon>
        <taxon>ecological metagenomes</taxon>
    </lineage>
</organism>